<dbReference type="InterPro" id="IPR000595">
    <property type="entry name" value="cNMP-bd_dom"/>
</dbReference>
<keyword evidence="13 20" id="KW-0472">Membrane</keyword>
<dbReference type="Gene3D" id="2.60.120.10">
    <property type="entry name" value="Jelly Rolls"/>
    <property type="match status" value="1"/>
</dbReference>
<evidence type="ECO:0000256" key="7">
    <source>
        <dbReference type="ARBA" id="ARBA00022741"/>
    </source>
</evidence>
<feature type="transmembrane region" description="Helical" evidence="20">
    <location>
        <begin position="221"/>
        <end position="246"/>
    </location>
</feature>
<keyword evidence="15" id="KW-1071">Ligand-gated ion channel</keyword>
<dbReference type="EMBL" id="JABBNT010000002">
    <property type="protein sequence ID" value="NMM44120.1"/>
    <property type="molecule type" value="Genomic_DNA"/>
</dbReference>
<comment type="function">
    <text evidence="17">Cyclic nucleotide-regulated potassium channel activated by cAMP.</text>
</comment>
<keyword evidence="9" id="KW-0851">Voltage-gated channel</keyword>
<keyword evidence="4" id="KW-0633">Potassium transport</keyword>
<dbReference type="Gene3D" id="1.20.5.110">
    <property type="match status" value="1"/>
</dbReference>
<dbReference type="Gene3D" id="1.10.287.70">
    <property type="match status" value="1"/>
</dbReference>
<keyword evidence="5" id="KW-0116">cAMP-binding</keyword>
<feature type="transmembrane region" description="Helical" evidence="20">
    <location>
        <begin position="24"/>
        <end position="42"/>
    </location>
</feature>
<dbReference type="InterPro" id="IPR018490">
    <property type="entry name" value="cNMP-bd_dom_sf"/>
</dbReference>
<dbReference type="PANTHER" id="PTHR11537:SF254">
    <property type="entry name" value="POTASSIUM VOLTAGE-GATED CHANNEL PROTEIN SHAB"/>
    <property type="match status" value="1"/>
</dbReference>
<evidence type="ECO:0000256" key="16">
    <source>
        <dbReference type="ARBA" id="ARBA00023303"/>
    </source>
</evidence>
<dbReference type="InterPro" id="IPR018488">
    <property type="entry name" value="cNMP-bd_CS"/>
</dbReference>
<keyword evidence="16" id="KW-0407">Ion channel</keyword>
<dbReference type="PROSITE" id="PS50042">
    <property type="entry name" value="CNMP_BINDING_3"/>
    <property type="match status" value="1"/>
</dbReference>
<dbReference type="PANTHER" id="PTHR11537">
    <property type="entry name" value="VOLTAGE-GATED POTASSIUM CHANNEL"/>
    <property type="match status" value="1"/>
</dbReference>
<dbReference type="SUPFAM" id="SSF51206">
    <property type="entry name" value="cAMP-binding domain-like"/>
    <property type="match status" value="1"/>
</dbReference>
<gene>
    <name evidence="22" type="ORF">HH303_06505</name>
</gene>
<dbReference type="Pfam" id="PF00520">
    <property type="entry name" value="Ion_trans"/>
    <property type="match status" value="1"/>
</dbReference>
<evidence type="ECO:0000256" key="14">
    <source>
        <dbReference type="ARBA" id="ARBA00023149"/>
    </source>
</evidence>
<keyword evidence="10" id="KW-0630">Potassium</keyword>
<evidence type="ECO:0000256" key="19">
    <source>
        <dbReference type="SAM" id="MobiDB-lite"/>
    </source>
</evidence>
<keyword evidence="2" id="KW-0813">Transport</keyword>
<dbReference type="InterPro" id="IPR005821">
    <property type="entry name" value="Ion_trans_dom"/>
</dbReference>
<evidence type="ECO:0000256" key="12">
    <source>
        <dbReference type="ARBA" id="ARBA00023065"/>
    </source>
</evidence>
<evidence type="ECO:0000256" key="3">
    <source>
        <dbReference type="ARBA" id="ARBA00022475"/>
    </source>
</evidence>
<dbReference type="GO" id="GO:0001508">
    <property type="term" value="P:action potential"/>
    <property type="evidence" value="ECO:0007669"/>
    <property type="project" value="TreeGrafter"/>
</dbReference>
<accession>A0A7Y0HDX4</accession>
<dbReference type="GO" id="GO:0005249">
    <property type="term" value="F:voltage-gated potassium channel activity"/>
    <property type="evidence" value="ECO:0007669"/>
    <property type="project" value="InterPro"/>
</dbReference>
<feature type="compositionally biased region" description="Basic and acidic residues" evidence="19">
    <location>
        <begin position="377"/>
        <end position="389"/>
    </location>
</feature>
<dbReference type="CDD" id="cd00038">
    <property type="entry name" value="CAP_ED"/>
    <property type="match status" value="1"/>
</dbReference>
<evidence type="ECO:0000256" key="5">
    <source>
        <dbReference type="ARBA" id="ARBA00022566"/>
    </source>
</evidence>
<dbReference type="InterPro" id="IPR014710">
    <property type="entry name" value="RmlC-like_jellyroll"/>
</dbReference>
<keyword evidence="12" id="KW-0406">Ion transport</keyword>
<evidence type="ECO:0000256" key="9">
    <source>
        <dbReference type="ARBA" id="ARBA00022882"/>
    </source>
</evidence>
<dbReference type="AlphaFoldDB" id="A0A7Y0HDX4"/>
<evidence type="ECO:0000256" key="13">
    <source>
        <dbReference type="ARBA" id="ARBA00023136"/>
    </source>
</evidence>
<keyword evidence="11 20" id="KW-1133">Transmembrane helix</keyword>
<dbReference type="InterPro" id="IPR027359">
    <property type="entry name" value="Volt_channel_dom_sf"/>
</dbReference>
<dbReference type="Proteomes" id="UP000539372">
    <property type="component" value="Unassembled WGS sequence"/>
</dbReference>
<keyword evidence="3" id="KW-1003">Cell membrane</keyword>
<comment type="similarity">
    <text evidence="18">Belongs to the potassium channel family.</text>
</comment>
<feature type="transmembrane region" description="Helical" evidence="20">
    <location>
        <begin position="97"/>
        <end position="123"/>
    </location>
</feature>
<dbReference type="PRINTS" id="PR00169">
    <property type="entry name" value="KCHANNEL"/>
</dbReference>
<feature type="region of interest" description="Disordered" evidence="19">
    <location>
        <begin position="375"/>
        <end position="398"/>
    </location>
</feature>
<dbReference type="Gene3D" id="1.20.120.350">
    <property type="entry name" value="Voltage-gated potassium channels. Chain C"/>
    <property type="match status" value="1"/>
</dbReference>
<dbReference type="GO" id="GO:0030552">
    <property type="term" value="F:cAMP binding"/>
    <property type="evidence" value="ECO:0007669"/>
    <property type="project" value="UniProtKB-KW"/>
</dbReference>
<dbReference type="FunFam" id="1.10.287.70:FF:000181">
    <property type="entry name" value="Cyclic nucleotide-gated potassium channel mll3241"/>
    <property type="match status" value="1"/>
</dbReference>
<comment type="caution">
    <text evidence="22">The sequence shown here is derived from an EMBL/GenBank/DDBJ whole genome shotgun (WGS) entry which is preliminary data.</text>
</comment>
<evidence type="ECO:0000256" key="4">
    <source>
        <dbReference type="ARBA" id="ARBA00022538"/>
    </source>
</evidence>
<dbReference type="PROSITE" id="PS00888">
    <property type="entry name" value="CNMP_BINDING_1"/>
    <property type="match status" value="1"/>
</dbReference>
<keyword evidence="7" id="KW-0547">Nucleotide-binding</keyword>
<evidence type="ECO:0000313" key="23">
    <source>
        <dbReference type="Proteomes" id="UP000539372"/>
    </source>
</evidence>
<evidence type="ECO:0000259" key="21">
    <source>
        <dbReference type="PROSITE" id="PS50042"/>
    </source>
</evidence>
<proteinExistence type="inferred from homology"/>
<organism evidence="22 23">
    <name type="scientific">Pacificispira spongiicola</name>
    <dbReference type="NCBI Taxonomy" id="2729598"/>
    <lineage>
        <taxon>Bacteria</taxon>
        <taxon>Pseudomonadati</taxon>
        <taxon>Pseudomonadota</taxon>
        <taxon>Alphaproteobacteria</taxon>
        <taxon>Rhodospirillales</taxon>
        <taxon>Rhodospirillaceae</taxon>
        <taxon>Pacificispira</taxon>
    </lineage>
</organism>
<comment type="subcellular location">
    <subcellularLocation>
        <location evidence="1">Cell membrane</location>
        <topology evidence="1">Multi-pass membrane protein</topology>
    </subcellularLocation>
</comment>
<evidence type="ECO:0000256" key="20">
    <source>
        <dbReference type="SAM" id="Phobius"/>
    </source>
</evidence>
<keyword evidence="14" id="KW-0114">cAMP</keyword>
<dbReference type="RefSeq" id="WP_169624424.1">
    <property type="nucleotide sequence ID" value="NZ_JABBNT010000002.1"/>
</dbReference>
<dbReference type="SMART" id="SM00100">
    <property type="entry name" value="cNMP"/>
    <property type="match status" value="1"/>
</dbReference>
<protein>
    <submittedName>
        <fullName evidence="22">Cyclic nucleotide-binding domain-containing protein</fullName>
    </submittedName>
</protein>
<dbReference type="GO" id="GO:0008076">
    <property type="term" value="C:voltage-gated potassium channel complex"/>
    <property type="evidence" value="ECO:0007669"/>
    <property type="project" value="InterPro"/>
</dbReference>
<feature type="domain" description="Cyclic nucleotide-binding" evidence="21">
    <location>
        <begin position="266"/>
        <end position="380"/>
    </location>
</feature>
<feature type="transmembrane region" description="Helical" evidence="20">
    <location>
        <begin position="161"/>
        <end position="181"/>
    </location>
</feature>
<evidence type="ECO:0000256" key="10">
    <source>
        <dbReference type="ARBA" id="ARBA00022958"/>
    </source>
</evidence>
<dbReference type="Pfam" id="PF00027">
    <property type="entry name" value="cNMP_binding"/>
    <property type="match status" value="1"/>
</dbReference>
<evidence type="ECO:0000256" key="6">
    <source>
        <dbReference type="ARBA" id="ARBA00022692"/>
    </source>
</evidence>
<name>A0A7Y0HDX4_9PROT</name>
<dbReference type="SUPFAM" id="SSF81324">
    <property type="entry name" value="Voltage-gated potassium channels"/>
    <property type="match status" value="1"/>
</dbReference>
<keyword evidence="8" id="KW-0631">Potassium channel</keyword>
<sequence>MRRLRHSLFRIIGGWGAPGPGARIFDGLLVAIIVVNLVAVTLETVQPVAQRFPVLFDVIEYVSIVIFTLEYLARLWVCVEDGRYHDLPPWKARIGFALSPMGLIDLAAVLPSLLILAGVPLGLDLRVLRTLRMVRVLKLTRYSRAMQSIVAALQREKRTMVAALLIVVIALHFAATAVFLAEHKAQPDVFGSIPDAMWWSLATLTTVGYGDMVPHTILGKLIGGVVMLSGIGLFALWTGLFASSFVDELRRRDFKVSWEMVAQVPAFSRLEATQIGEIATLLQPLIVPPRHLIVRKGEHADRMYFIASGEVEAEFFPEPMRLGPGEFFGEVGLLHGNIRDTTVVSLSETQLMVLDADQFFELMKRHPEVNRMITETAAHRRYDPQKAPETDDQPVENS</sequence>
<reference evidence="22 23" key="1">
    <citation type="submission" date="2020-04" db="EMBL/GenBank/DDBJ databases">
        <title>Rhodospirillaceae bacterium KN72 isolated from deep sea.</title>
        <authorList>
            <person name="Zhang D.-C."/>
        </authorList>
    </citation>
    <scope>NUCLEOTIDE SEQUENCE [LARGE SCALE GENOMIC DNA]</scope>
    <source>
        <strain evidence="22 23">KN72</strain>
    </source>
</reference>
<evidence type="ECO:0000256" key="17">
    <source>
        <dbReference type="ARBA" id="ARBA00058429"/>
    </source>
</evidence>
<evidence type="ECO:0000313" key="22">
    <source>
        <dbReference type="EMBL" id="NMM44120.1"/>
    </source>
</evidence>
<dbReference type="InterPro" id="IPR028325">
    <property type="entry name" value="VG_K_chnl"/>
</dbReference>
<keyword evidence="23" id="KW-1185">Reference proteome</keyword>
<evidence type="ECO:0000256" key="15">
    <source>
        <dbReference type="ARBA" id="ARBA00023286"/>
    </source>
</evidence>
<feature type="transmembrane region" description="Helical" evidence="20">
    <location>
        <begin position="54"/>
        <end position="77"/>
    </location>
</feature>
<evidence type="ECO:0000256" key="2">
    <source>
        <dbReference type="ARBA" id="ARBA00022448"/>
    </source>
</evidence>
<evidence type="ECO:0000256" key="11">
    <source>
        <dbReference type="ARBA" id="ARBA00022989"/>
    </source>
</evidence>
<evidence type="ECO:0000256" key="18">
    <source>
        <dbReference type="ARBA" id="ARBA00060926"/>
    </source>
</evidence>
<evidence type="ECO:0000256" key="8">
    <source>
        <dbReference type="ARBA" id="ARBA00022826"/>
    </source>
</evidence>
<keyword evidence="6 20" id="KW-0812">Transmembrane</keyword>
<evidence type="ECO:0000256" key="1">
    <source>
        <dbReference type="ARBA" id="ARBA00004651"/>
    </source>
</evidence>